<keyword evidence="4" id="KW-0378">Hydrolase</keyword>
<comment type="similarity">
    <text evidence="2">Belongs to the cytidine and deoxycytidylate deaminase family.</text>
</comment>
<dbReference type="InterPro" id="IPR016192">
    <property type="entry name" value="APOBEC/CMP_deaminase_Zn-bd"/>
</dbReference>
<dbReference type="InterPro" id="IPR035105">
    <property type="entry name" value="Deoxycytidylate_deaminase_dom"/>
</dbReference>
<dbReference type="GO" id="GO:0008270">
    <property type="term" value="F:zinc ion binding"/>
    <property type="evidence" value="ECO:0007669"/>
    <property type="project" value="InterPro"/>
</dbReference>
<dbReference type="PANTHER" id="PTHR11086">
    <property type="entry name" value="DEOXYCYTIDYLATE DEAMINASE-RELATED"/>
    <property type="match status" value="1"/>
</dbReference>
<proteinExistence type="inferred from homology"/>
<evidence type="ECO:0000259" key="6">
    <source>
        <dbReference type="PROSITE" id="PS51747"/>
    </source>
</evidence>
<feature type="domain" description="CMP/dCMP-type deaminase" evidence="6">
    <location>
        <begin position="7"/>
        <end position="158"/>
    </location>
</feature>
<dbReference type="GO" id="GO:0004132">
    <property type="term" value="F:dCMP deaminase activity"/>
    <property type="evidence" value="ECO:0007669"/>
    <property type="project" value="TreeGrafter"/>
</dbReference>
<dbReference type="Proteomes" id="UP000298602">
    <property type="component" value="Chromosome"/>
</dbReference>
<evidence type="ECO:0000256" key="4">
    <source>
        <dbReference type="ARBA" id="ARBA00022801"/>
    </source>
</evidence>
<evidence type="ECO:0000313" key="7">
    <source>
        <dbReference type="EMBL" id="QCQ21551.1"/>
    </source>
</evidence>
<name>A0A4V1ERG4_9BACT</name>
<dbReference type="InterPro" id="IPR002125">
    <property type="entry name" value="CMP_dCMP_dom"/>
</dbReference>
<dbReference type="RefSeq" id="WP_137423520.1">
    <property type="nucleotide sequence ID" value="NZ_CP040098.1"/>
</dbReference>
<protein>
    <submittedName>
        <fullName evidence="7">CMP deaminase</fullName>
    </submittedName>
</protein>
<organism evidence="7 8">
    <name type="scientific">Desulfoglaeba alkanexedens ALDC</name>
    <dbReference type="NCBI Taxonomy" id="980445"/>
    <lineage>
        <taxon>Bacteria</taxon>
        <taxon>Pseudomonadati</taxon>
        <taxon>Thermodesulfobacteriota</taxon>
        <taxon>Syntrophobacteria</taxon>
        <taxon>Syntrophobacterales</taxon>
        <taxon>Syntrophobacteraceae</taxon>
        <taxon>Desulfoglaeba</taxon>
    </lineage>
</organism>
<evidence type="ECO:0000256" key="1">
    <source>
        <dbReference type="ARBA" id="ARBA00001947"/>
    </source>
</evidence>
<dbReference type="KEGG" id="dax:FDQ92_04790"/>
<dbReference type="InterPro" id="IPR016193">
    <property type="entry name" value="Cytidine_deaminase-like"/>
</dbReference>
<dbReference type="PROSITE" id="PS00903">
    <property type="entry name" value="CYT_DCMP_DEAMINASES_1"/>
    <property type="match status" value="1"/>
</dbReference>
<keyword evidence="5" id="KW-0862">Zinc</keyword>
<dbReference type="OrthoDB" id="9788517at2"/>
<evidence type="ECO:0000256" key="2">
    <source>
        <dbReference type="ARBA" id="ARBA00006576"/>
    </source>
</evidence>
<dbReference type="PROSITE" id="PS51747">
    <property type="entry name" value="CYT_DCMP_DEAMINASES_2"/>
    <property type="match status" value="1"/>
</dbReference>
<dbReference type="Pfam" id="PF00383">
    <property type="entry name" value="dCMP_cyt_deam_1"/>
    <property type="match status" value="1"/>
</dbReference>
<dbReference type="SUPFAM" id="SSF53927">
    <property type="entry name" value="Cytidine deaminase-like"/>
    <property type="match status" value="1"/>
</dbReference>
<dbReference type="InterPro" id="IPR015517">
    <property type="entry name" value="dCMP_deaminase-rel"/>
</dbReference>
<reference evidence="7 8" key="1">
    <citation type="submission" date="2019-05" db="EMBL/GenBank/DDBJ databases">
        <title>The Complete Genome Sequence of the n-alkane-degrading Desulfoglaeba alkanexedens ALDC reveals multiple alkylsuccinate synthase gene clusters.</title>
        <authorList>
            <person name="Callaghan A.V."/>
            <person name="Davidova I.A."/>
            <person name="Duncan K.E."/>
            <person name="Morris B."/>
            <person name="McInerney M.J."/>
        </authorList>
    </citation>
    <scope>NUCLEOTIDE SEQUENCE [LARGE SCALE GENOMIC DNA]</scope>
    <source>
        <strain evidence="7 8">ALDC</strain>
    </source>
</reference>
<evidence type="ECO:0000256" key="3">
    <source>
        <dbReference type="ARBA" id="ARBA00022723"/>
    </source>
</evidence>
<evidence type="ECO:0000313" key="8">
    <source>
        <dbReference type="Proteomes" id="UP000298602"/>
    </source>
</evidence>
<keyword evidence="3" id="KW-0479">Metal-binding</keyword>
<gene>
    <name evidence="7" type="ORF">FDQ92_04790</name>
</gene>
<dbReference type="EMBL" id="CP040098">
    <property type="protein sequence ID" value="QCQ21551.1"/>
    <property type="molecule type" value="Genomic_DNA"/>
</dbReference>
<reference evidence="7 8" key="2">
    <citation type="submission" date="2019-05" db="EMBL/GenBank/DDBJ databases">
        <authorList>
            <person name="Suflita J.M."/>
            <person name="Marks C.R."/>
        </authorList>
    </citation>
    <scope>NUCLEOTIDE SEQUENCE [LARGE SCALE GENOMIC DNA]</scope>
    <source>
        <strain evidence="7 8">ALDC</strain>
    </source>
</reference>
<evidence type="ECO:0000256" key="5">
    <source>
        <dbReference type="ARBA" id="ARBA00022833"/>
    </source>
</evidence>
<keyword evidence="8" id="KW-1185">Reference proteome</keyword>
<dbReference type="GO" id="GO:0005737">
    <property type="term" value="C:cytoplasm"/>
    <property type="evidence" value="ECO:0007669"/>
    <property type="project" value="TreeGrafter"/>
</dbReference>
<accession>A0A4V1ERG4</accession>
<dbReference type="PANTHER" id="PTHR11086:SF18">
    <property type="entry name" value="DEOXYCYTIDYLATE DEAMINASE"/>
    <property type="match status" value="1"/>
</dbReference>
<sequence length="204" mass="22623">MPRNRPSWHEYFMLIAKIVSSRSTCNSRPTGAVIVKDNHILSTGYNGAMPGAPHCIDGPEIDGKPYCYRRALGVPDIDKYNFCRASHAEANAIAQAARYGISIEGGTLYATLAPCYTCLKLIATARIRAIYYEHPYDSSTPERDAFWSRAVQEAGIETFEQLIISSETYDYILAGIRGVTSKRRLDATDFVEPGPRPPSNRAPE</sequence>
<dbReference type="Gene3D" id="3.40.140.10">
    <property type="entry name" value="Cytidine Deaminase, domain 2"/>
    <property type="match status" value="1"/>
</dbReference>
<dbReference type="CDD" id="cd01286">
    <property type="entry name" value="deoxycytidylate_deaminase"/>
    <property type="match status" value="1"/>
</dbReference>
<dbReference type="AlphaFoldDB" id="A0A4V1ERG4"/>
<comment type="cofactor">
    <cofactor evidence="1">
        <name>Zn(2+)</name>
        <dbReference type="ChEBI" id="CHEBI:29105"/>
    </cofactor>
</comment>